<keyword evidence="1" id="KW-0472">Membrane</keyword>
<feature type="transmembrane region" description="Helical" evidence="1">
    <location>
        <begin position="71"/>
        <end position="92"/>
    </location>
</feature>
<evidence type="ECO:0000313" key="2">
    <source>
        <dbReference type="EMBL" id="GAA5052668.1"/>
    </source>
</evidence>
<keyword evidence="3" id="KW-1185">Reference proteome</keyword>
<gene>
    <name evidence="2" type="ORF">GCM10025751_29030</name>
</gene>
<accession>A0AAV3UIY4</accession>
<sequence length="171" mass="19918">MNTEDDRERSHIKALEQANADITEEINREYSRYEKINDRALQLLGLNGLFPALFILLTNSPNLLFSFDQPYFLFGSFLIVTSILISLFIYFFNRSHEENIHENEFEEKVIDDSISEGEYLNMVLHRKLDILEHYHENNNELKYPLFFALLSFLVGAGGYIIQILFSLAAVS</sequence>
<evidence type="ECO:0000256" key="1">
    <source>
        <dbReference type="SAM" id="Phobius"/>
    </source>
</evidence>
<dbReference type="GeneID" id="68617040"/>
<dbReference type="EMBL" id="BAABKX010000013">
    <property type="protein sequence ID" value="GAA5052668.1"/>
    <property type="molecule type" value="Genomic_DNA"/>
</dbReference>
<feature type="transmembrane region" description="Helical" evidence="1">
    <location>
        <begin position="145"/>
        <end position="170"/>
    </location>
</feature>
<dbReference type="RefSeq" id="WP_227778286.1">
    <property type="nucleotide sequence ID" value="NZ_BAABKX010000013.1"/>
</dbReference>
<dbReference type="AlphaFoldDB" id="A0AAV3UIY4"/>
<feature type="transmembrane region" description="Helical" evidence="1">
    <location>
        <begin position="40"/>
        <end position="59"/>
    </location>
</feature>
<organism evidence="2 3">
    <name type="scientific">Haladaptatus pallidirubidus</name>
    <dbReference type="NCBI Taxonomy" id="1008152"/>
    <lineage>
        <taxon>Archaea</taxon>
        <taxon>Methanobacteriati</taxon>
        <taxon>Methanobacteriota</taxon>
        <taxon>Stenosarchaea group</taxon>
        <taxon>Halobacteria</taxon>
        <taxon>Halobacteriales</taxon>
        <taxon>Haladaptataceae</taxon>
        <taxon>Haladaptatus</taxon>
    </lineage>
</organism>
<name>A0AAV3UIY4_9EURY</name>
<dbReference type="Proteomes" id="UP001501729">
    <property type="component" value="Unassembled WGS sequence"/>
</dbReference>
<protein>
    <submittedName>
        <fullName evidence="2">Uncharacterized protein</fullName>
    </submittedName>
</protein>
<keyword evidence="1" id="KW-0812">Transmembrane</keyword>
<keyword evidence="1" id="KW-1133">Transmembrane helix</keyword>
<evidence type="ECO:0000313" key="3">
    <source>
        <dbReference type="Proteomes" id="UP001501729"/>
    </source>
</evidence>
<comment type="caution">
    <text evidence="2">The sequence shown here is derived from an EMBL/GenBank/DDBJ whole genome shotgun (WGS) entry which is preliminary data.</text>
</comment>
<reference evidence="2 3" key="1">
    <citation type="journal article" date="2019" name="Int. J. Syst. Evol. Microbiol.">
        <title>The Global Catalogue of Microorganisms (GCM) 10K type strain sequencing project: providing services to taxonomists for standard genome sequencing and annotation.</title>
        <authorList>
            <consortium name="The Broad Institute Genomics Platform"/>
            <consortium name="The Broad Institute Genome Sequencing Center for Infectious Disease"/>
            <person name="Wu L."/>
            <person name="Ma J."/>
        </authorList>
    </citation>
    <scope>NUCLEOTIDE SEQUENCE [LARGE SCALE GENOMIC DNA]</scope>
    <source>
        <strain evidence="2 3">JCM 17504</strain>
    </source>
</reference>
<proteinExistence type="predicted"/>